<dbReference type="SUPFAM" id="SSF52402">
    <property type="entry name" value="Adenine nucleotide alpha hydrolases-like"/>
    <property type="match status" value="1"/>
</dbReference>
<dbReference type="InterPro" id="IPR017896">
    <property type="entry name" value="4Fe4S_Fe-S-bd"/>
</dbReference>
<evidence type="ECO:0000313" key="3">
    <source>
        <dbReference type="Proteomes" id="UP000190140"/>
    </source>
</evidence>
<dbReference type="Gene3D" id="3.40.50.620">
    <property type="entry name" value="HUPs"/>
    <property type="match status" value="1"/>
</dbReference>
<accession>A0A1V4I6V8</accession>
<dbReference type="EMBL" id="MZGW01000004">
    <property type="protein sequence ID" value="OPJ55644.1"/>
    <property type="molecule type" value="Genomic_DNA"/>
</dbReference>
<keyword evidence="3" id="KW-1185">Reference proteome</keyword>
<protein>
    <submittedName>
        <fullName evidence="2">Thioredoxin-dependent 5'-adenylylsulfate reductase</fullName>
        <ecNumber evidence="2">1.8.4.10</ecNumber>
    </submittedName>
</protein>
<keyword evidence="2" id="KW-0560">Oxidoreductase</keyword>
<dbReference type="PROSITE" id="PS51379">
    <property type="entry name" value="4FE4S_FER_2"/>
    <property type="match status" value="1"/>
</dbReference>
<dbReference type="STRING" id="29349.CLOTH_14030"/>
<dbReference type="Gene3D" id="3.30.70.20">
    <property type="match status" value="1"/>
</dbReference>
<dbReference type="InterPro" id="IPR002500">
    <property type="entry name" value="PAPS_reduct_dom"/>
</dbReference>
<dbReference type="InterPro" id="IPR050128">
    <property type="entry name" value="Sulfate_adenylyltrnsfr_sub2"/>
</dbReference>
<dbReference type="SUPFAM" id="SSF54862">
    <property type="entry name" value="4Fe-4S ferredoxins"/>
    <property type="match status" value="1"/>
</dbReference>
<feature type="domain" description="4Fe-4S ferredoxin-type" evidence="1">
    <location>
        <begin position="484"/>
        <end position="514"/>
    </location>
</feature>
<comment type="caution">
    <text evidence="2">The sequence shown here is derived from an EMBL/GenBank/DDBJ whole genome shotgun (WGS) entry which is preliminary data.</text>
</comment>
<dbReference type="RefSeq" id="WP_331722049.1">
    <property type="nucleotide sequence ID" value="NZ_MZGW01000004.1"/>
</dbReference>
<proteinExistence type="predicted"/>
<organism evidence="2 3">
    <name type="scientific">Alkalithermobacter paradoxus</name>
    <dbReference type="NCBI Taxonomy" id="29349"/>
    <lineage>
        <taxon>Bacteria</taxon>
        <taxon>Bacillati</taxon>
        <taxon>Bacillota</taxon>
        <taxon>Clostridia</taxon>
        <taxon>Peptostreptococcales</taxon>
        <taxon>Tepidibacteraceae</taxon>
        <taxon>Alkalithermobacter</taxon>
    </lineage>
</organism>
<reference evidence="2 3" key="1">
    <citation type="submission" date="2017-03" db="EMBL/GenBank/DDBJ databases">
        <title>Genome sequence of Clostridium thermoalcaliphilum DSM 7309.</title>
        <authorList>
            <person name="Poehlein A."/>
            <person name="Daniel R."/>
        </authorList>
    </citation>
    <scope>NUCLEOTIDE SEQUENCE [LARGE SCALE GENOMIC DNA]</scope>
    <source>
        <strain evidence="2 3">DSM 7309</strain>
    </source>
</reference>
<dbReference type="GO" id="GO:0043866">
    <property type="term" value="F:adenylyl-sulfate reductase (thioredoxin) activity"/>
    <property type="evidence" value="ECO:0007669"/>
    <property type="project" value="UniProtKB-EC"/>
</dbReference>
<dbReference type="Pfam" id="PF01507">
    <property type="entry name" value="PAPS_reduct"/>
    <property type="match status" value="1"/>
</dbReference>
<gene>
    <name evidence="2" type="primary">cysH</name>
    <name evidence="2" type="ORF">CLOTH_14030</name>
</gene>
<evidence type="ECO:0000313" key="2">
    <source>
        <dbReference type="EMBL" id="OPJ55644.1"/>
    </source>
</evidence>
<dbReference type="PANTHER" id="PTHR43196:SF2">
    <property type="entry name" value="PHOSPHOADENOSINE PHOSPHOSULFATE REDUCTASE"/>
    <property type="match status" value="1"/>
</dbReference>
<dbReference type="InterPro" id="IPR014729">
    <property type="entry name" value="Rossmann-like_a/b/a_fold"/>
</dbReference>
<dbReference type="EC" id="1.8.4.10" evidence="2"/>
<dbReference type="Proteomes" id="UP000190140">
    <property type="component" value="Unassembled WGS sequence"/>
</dbReference>
<dbReference type="AlphaFoldDB" id="A0A1V4I6V8"/>
<sequence length="550" mass="63975">MSNIGCIIPQINIYYCQKCNVPVLVDESQLRKRCPDCNGEINYVGTDARVVYPQERLLLECAIGKPLEYMDRSVWNLKGNKYLVDGKILNISVKQLTSKNPDEIRQCIREYKHRNSYEFFRENIEKFIQVNKYRLNLITDEACSYIRNICSDYTLDSMFVSFSGGKDSSVVSDLVIKALGTTDILHIFGDTTLELGSTYDYVKKFKQQNANILLRNVRNKEKDFIELTKNSFGPPSRVMRWCCTIFKTGPISRKIDALFKNKREVLTFYGIRRSESVVRSKYERDYESPKITKQRVVGPIIDWKDIDVWLYILANNVLINEAYEWGYTRVGCWCCPNNSSWSEFMSKIYEPERYKEWREVLIDFATKIGKPDPEDYIEEGGWKARQGGNGLDVSRTKLNSQNCTTEQNAKIYELTRPIEDELYELFKPLGVIDKDSGRRFINEVLIIDNKTRQPIISIQGNIGSNKLKIVTLSNNNPTLLEKRIECQITKYQACMECLACESICKFDAIKIRNNKYYIDEKKCTHCLECVSHFTNGCYVKKVLYTKKQEV</sequence>
<evidence type="ECO:0000259" key="1">
    <source>
        <dbReference type="PROSITE" id="PS51379"/>
    </source>
</evidence>
<name>A0A1V4I6V8_9FIRM</name>
<dbReference type="PANTHER" id="PTHR43196">
    <property type="entry name" value="SULFATE ADENYLYLTRANSFERASE SUBUNIT 2"/>
    <property type="match status" value="1"/>
</dbReference>